<keyword evidence="3" id="KW-1185">Reference proteome</keyword>
<name>A0A433Q8J0_9FUNG</name>
<accession>A0A433Q8J0</accession>
<feature type="transmembrane region" description="Helical" evidence="1">
    <location>
        <begin position="6"/>
        <end position="25"/>
    </location>
</feature>
<sequence length="295" mass="33487">MPLPYPVSFTVLNLLYYPPFLLFYYLLTHLTTPPTRLFAAALFSLYYVIFPVFITTTWLPIDFALSAAGFVFLMRFLDTSRRPYAVTCDLPLDQFWLETHALPVRGAFDGKASRQWRMGGVHKLARFGMKFAVLKWVAPWLTVSARDAVEMYAWGTARGMWWDAVYGMVFYLFLGMIGDVAFGTYQVMSGVEMEDIFDTPFLAESHQTTFTPATRTLRAFAWPFARVDPVDDFWYRDGREPRLLSAARAGNRGGGAMVDNHERSRSEVDGGGDAYDVDCRDGKVVSQAVCEGWVL</sequence>
<evidence type="ECO:0000256" key="1">
    <source>
        <dbReference type="SAM" id="Phobius"/>
    </source>
</evidence>
<comment type="caution">
    <text evidence="2">The sequence shown here is derived from an EMBL/GenBank/DDBJ whole genome shotgun (WGS) entry which is preliminary data.</text>
</comment>
<gene>
    <name evidence="2" type="ORF">BC938DRAFT_471193</name>
</gene>
<organism evidence="2 3">
    <name type="scientific">Jimgerdemannia flammicorona</name>
    <dbReference type="NCBI Taxonomy" id="994334"/>
    <lineage>
        <taxon>Eukaryota</taxon>
        <taxon>Fungi</taxon>
        <taxon>Fungi incertae sedis</taxon>
        <taxon>Mucoromycota</taxon>
        <taxon>Mucoromycotina</taxon>
        <taxon>Endogonomycetes</taxon>
        <taxon>Endogonales</taxon>
        <taxon>Endogonaceae</taxon>
        <taxon>Jimgerdemannia</taxon>
    </lineage>
</organism>
<proteinExistence type="predicted"/>
<keyword evidence="1" id="KW-0812">Transmembrane</keyword>
<dbReference type="EMBL" id="RBNJ01011183">
    <property type="protein sequence ID" value="RUS26128.1"/>
    <property type="molecule type" value="Genomic_DNA"/>
</dbReference>
<feature type="transmembrane region" description="Helical" evidence="1">
    <location>
        <begin position="165"/>
        <end position="185"/>
    </location>
</feature>
<protein>
    <submittedName>
        <fullName evidence="2">Uncharacterized protein</fullName>
    </submittedName>
</protein>
<feature type="transmembrane region" description="Helical" evidence="1">
    <location>
        <begin position="37"/>
        <end position="54"/>
    </location>
</feature>
<reference evidence="2 3" key="1">
    <citation type="journal article" date="2018" name="New Phytol.">
        <title>Phylogenomics of Endogonaceae and evolution of mycorrhizas within Mucoromycota.</title>
        <authorList>
            <person name="Chang Y."/>
            <person name="Desiro A."/>
            <person name="Na H."/>
            <person name="Sandor L."/>
            <person name="Lipzen A."/>
            <person name="Clum A."/>
            <person name="Barry K."/>
            <person name="Grigoriev I.V."/>
            <person name="Martin F.M."/>
            <person name="Stajich J.E."/>
            <person name="Smith M.E."/>
            <person name="Bonito G."/>
            <person name="Spatafora J.W."/>
        </authorList>
    </citation>
    <scope>NUCLEOTIDE SEQUENCE [LARGE SCALE GENOMIC DNA]</scope>
    <source>
        <strain evidence="2 3">AD002</strain>
    </source>
</reference>
<dbReference type="AlphaFoldDB" id="A0A433Q8J0"/>
<dbReference type="Proteomes" id="UP000274822">
    <property type="component" value="Unassembled WGS sequence"/>
</dbReference>
<keyword evidence="1" id="KW-1133">Transmembrane helix</keyword>
<evidence type="ECO:0000313" key="3">
    <source>
        <dbReference type="Proteomes" id="UP000274822"/>
    </source>
</evidence>
<evidence type="ECO:0000313" key="2">
    <source>
        <dbReference type="EMBL" id="RUS26128.1"/>
    </source>
</evidence>
<keyword evidence="1" id="KW-0472">Membrane</keyword>